<dbReference type="PANTHER" id="PTHR31126:SF48">
    <property type="entry name" value="INOSITOL PHOSPHATASE SIW14"/>
    <property type="match status" value="1"/>
</dbReference>
<protein>
    <recommendedName>
        <fullName evidence="1">diphosphoinositol-polyphosphate diphosphatase</fullName>
        <ecNumber evidence="1">3.6.1.52</ecNumber>
    </recommendedName>
</protein>
<dbReference type="FunFam" id="3.90.190.10:FF:000024">
    <property type="entry name" value="probable tyrosine-protein phosphatase At1g05000"/>
    <property type="match status" value="1"/>
</dbReference>
<dbReference type="PRINTS" id="PR01911">
    <property type="entry name" value="PFDSPHPHTASE"/>
</dbReference>
<evidence type="ECO:0000313" key="12">
    <source>
        <dbReference type="Proteomes" id="UP000242770"/>
    </source>
</evidence>
<dbReference type="InterPro" id="IPR029021">
    <property type="entry name" value="Prot-tyrosine_phosphatase-like"/>
</dbReference>
<evidence type="ECO:0000313" key="11">
    <source>
        <dbReference type="EMBL" id="CDW98629.1"/>
    </source>
</evidence>
<reference evidence="12" key="1">
    <citation type="submission" date="2014-06" db="EMBL/GenBank/DDBJ databases">
        <authorList>
            <person name="Berkman P.J."/>
        </authorList>
    </citation>
    <scope>NUCLEOTIDE SEQUENCE [LARGE SCALE GENOMIC DNA]</scope>
</reference>
<evidence type="ECO:0000256" key="2">
    <source>
        <dbReference type="ARBA" id="ARBA00022801"/>
    </source>
</evidence>
<feature type="region of interest" description="Disordered" evidence="9">
    <location>
        <begin position="1"/>
        <end position="26"/>
    </location>
</feature>
<dbReference type="Gene3D" id="3.90.190.10">
    <property type="entry name" value="Protein tyrosine phosphatase superfamily"/>
    <property type="match status" value="1"/>
</dbReference>
<name>A0A0F7SAU7_9BASI</name>
<dbReference type="PANTHER" id="PTHR31126">
    <property type="entry name" value="TYROSINE-PROTEIN PHOSPHATASE"/>
    <property type="match status" value="1"/>
</dbReference>
<comment type="catalytic activity">
    <reaction evidence="5">
        <text>3,5-bis(diphospho)-1D-myo-inositol 1,2,4,6-tetrakisphosphate + H2O = 3-diphospho-1D-myo-inositol 1,2,4,5,6-pentakisphosphate + phosphate + 2 H(+)</text>
        <dbReference type="Rhea" id="RHEA:56312"/>
        <dbReference type="ChEBI" id="CHEBI:15377"/>
        <dbReference type="ChEBI" id="CHEBI:15378"/>
        <dbReference type="ChEBI" id="CHEBI:43474"/>
        <dbReference type="ChEBI" id="CHEBI:140372"/>
        <dbReference type="ChEBI" id="CHEBI:140374"/>
        <dbReference type="EC" id="3.6.1.52"/>
    </reaction>
    <physiologicalReaction direction="left-to-right" evidence="5">
        <dbReference type="Rhea" id="RHEA:56313"/>
    </physiologicalReaction>
</comment>
<comment type="catalytic activity">
    <reaction evidence="4">
        <text>5-diphospho-1D-myo-inositol 1,2,3,4,6-pentakisphosphate + H2O = 1D-myo-inositol hexakisphosphate + phosphate + H(+)</text>
        <dbReference type="Rhea" id="RHEA:22384"/>
        <dbReference type="ChEBI" id="CHEBI:15377"/>
        <dbReference type="ChEBI" id="CHEBI:15378"/>
        <dbReference type="ChEBI" id="CHEBI:43474"/>
        <dbReference type="ChEBI" id="CHEBI:58130"/>
        <dbReference type="ChEBI" id="CHEBI:58628"/>
        <dbReference type="EC" id="3.6.1.52"/>
    </reaction>
    <physiologicalReaction direction="left-to-right" evidence="4">
        <dbReference type="Rhea" id="RHEA:22385"/>
    </physiologicalReaction>
</comment>
<evidence type="ECO:0000256" key="4">
    <source>
        <dbReference type="ARBA" id="ARBA00047342"/>
    </source>
</evidence>
<feature type="coiled-coil region" evidence="8">
    <location>
        <begin position="271"/>
        <end position="298"/>
    </location>
</feature>
<evidence type="ECO:0000256" key="1">
    <source>
        <dbReference type="ARBA" id="ARBA00012527"/>
    </source>
</evidence>
<evidence type="ECO:0000256" key="8">
    <source>
        <dbReference type="SAM" id="Coils"/>
    </source>
</evidence>
<organism evidence="11 12">
    <name type="scientific">Sporisorium scitamineum</name>
    <dbReference type="NCBI Taxonomy" id="49012"/>
    <lineage>
        <taxon>Eukaryota</taxon>
        <taxon>Fungi</taxon>
        <taxon>Dikarya</taxon>
        <taxon>Basidiomycota</taxon>
        <taxon>Ustilaginomycotina</taxon>
        <taxon>Ustilaginomycetes</taxon>
        <taxon>Ustilaginales</taxon>
        <taxon>Ustilaginaceae</taxon>
        <taxon>Sporisorium</taxon>
    </lineage>
</organism>
<dbReference type="InterPro" id="IPR020422">
    <property type="entry name" value="TYR_PHOSPHATASE_DUAL_dom"/>
</dbReference>
<keyword evidence="8" id="KW-0175">Coiled coil</keyword>
<dbReference type="CDD" id="cd14528">
    <property type="entry name" value="PFA-DSP_Siw14"/>
    <property type="match status" value="1"/>
</dbReference>
<evidence type="ECO:0000256" key="6">
    <source>
        <dbReference type="ARBA" id="ARBA00047927"/>
    </source>
</evidence>
<feature type="domain" description="Tyrosine-protein phosphatase" evidence="10">
    <location>
        <begin position="122"/>
        <end position="271"/>
    </location>
</feature>
<evidence type="ECO:0000256" key="3">
    <source>
        <dbReference type="ARBA" id="ARBA00044949"/>
    </source>
</evidence>
<evidence type="ECO:0000256" key="9">
    <source>
        <dbReference type="SAM" id="MobiDB-lite"/>
    </source>
</evidence>
<accession>A0A0F7SAU7</accession>
<evidence type="ECO:0000259" key="10">
    <source>
        <dbReference type="PROSITE" id="PS50054"/>
    </source>
</evidence>
<comment type="similarity">
    <text evidence="3">Belongs to the protein-tyrosine phosphatase family. Atypical dual-specificity phosphatase Siw14-like subfamily.</text>
</comment>
<evidence type="ECO:0000256" key="7">
    <source>
        <dbReference type="ARBA" id="ARBA00048424"/>
    </source>
</evidence>
<dbReference type="Pfam" id="PF03162">
    <property type="entry name" value="Y_phosphatase2"/>
    <property type="match status" value="1"/>
</dbReference>
<dbReference type="GO" id="GO:0005737">
    <property type="term" value="C:cytoplasm"/>
    <property type="evidence" value="ECO:0007669"/>
    <property type="project" value="TreeGrafter"/>
</dbReference>
<dbReference type="SUPFAM" id="SSF52799">
    <property type="entry name" value="(Phosphotyrosine protein) phosphatases II"/>
    <property type="match status" value="1"/>
</dbReference>
<keyword evidence="12" id="KW-1185">Reference proteome</keyword>
<proteinExistence type="inferred from homology"/>
<dbReference type="GO" id="GO:0052840">
    <property type="term" value="F:inositol diphosphate tetrakisphosphate diphosphatase activity"/>
    <property type="evidence" value="ECO:0007669"/>
    <property type="project" value="TreeGrafter"/>
</dbReference>
<dbReference type="GO" id="GO:0016791">
    <property type="term" value="F:phosphatase activity"/>
    <property type="evidence" value="ECO:0007669"/>
    <property type="project" value="InterPro"/>
</dbReference>
<dbReference type="PROSITE" id="PS00383">
    <property type="entry name" value="TYR_PHOSPHATASE_1"/>
    <property type="match status" value="1"/>
</dbReference>
<dbReference type="InterPro" id="IPR020428">
    <property type="entry name" value="PFA-DSPs"/>
</dbReference>
<gene>
    <name evidence="11" type="primary">SSCI59360.1</name>
</gene>
<dbReference type="AlphaFoldDB" id="A0A0F7SAU7"/>
<dbReference type="EMBL" id="CCFA01003566">
    <property type="protein sequence ID" value="CDW98629.1"/>
    <property type="molecule type" value="Genomic_DNA"/>
</dbReference>
<dbReference type="Proteomes" id="UP000242770">
    <property type="component" value="Unassembled WGS sequence"/>
</dbReference>
<dbReference type="EC" id="3.6.1.52" evidence="1"/>
<dbReference type="PROSITE" id="PS50054">
    <property type="entry name" value="TYR_PHOSPHATASE_DUAL"/>
    <property type="match status" value="1"/>
</dbReference>
<dbReference type="InterPro" id="IPR004861">
    <property type="entry name" value="Siw14-like"/>
</dbReference>
<feature type="compositionally biased region" description="Polar residues" evidence="9">
    <location>
        <begin position="96"/>
        <end position="109"/>
    </location>
</feature>
<sequence>MESFHRSGSPASLSEAVSRAHKPNGSLSIPITSTLSSAGSITSNVSASQASTDSRHLAGTGATTVKPIPMSASTTASVGTTSSVPRPVPSSLSNSTLPGTASINNSSSMPPDFQEDLLPPDNFAMVNSYVYRSSFPKKKHFPFLRTLGLRSVLTLILEEYPETNSTFLDQNGITFFQFGIPGNKEPFVSIPTDKITAALMTIMDRRNHPILIHCNKGKHRTGCLIGCLRKLQQWSLTTIFDEYRRFSWPKSRSMDQEFIELSVLPLASLSLHNTTRKIEDLEDEIDGANDQTHDSDQDLLTVWRGM</sequence>
<comment type="catalytic activity">
    <reaction evidence="7">
        <text>6-diphospho-1D-myo-inositol pentakisphosphate + H2O = 1D-myo-inositol hexakisphosphate + phosphate + H(+)</text>
        <dbReference type="Rhea" id="RHEA:79703"/>
        <dbReference type="ChEBI" id="CHEBI:15377"/>
        <dbReference type="ChEBI" id="CHEBI:15378"/>
        <dbReference type="ChEBI" id="CHEBI:43474"/>
        <dbReference type="ChEBI" id="CHEBI:58130"/>
        <dbReference type="ChEBI" id="CHEBI:230534"/>
        <dbReference type="EC" id="3.6.1.52"/>
    </reaction>
    <physiologicalReaction direction="left-to-right" evidence="7">
        <dbReference type="Rhea" id="RHEA:79704"/>
    </physiologicalReaction>
</comment>
<feature type="compositionally biased region" description="Low complexity" evidence="9">
    <location>
        <begin position="71"/>
        <end position="95"/>
    </location>
</feature>
<keyword evidence="2" id="KW-0378">Hydrolase</keyword>
<comment type="catalytic activity">
    <reaction evidence="6">
        <text>1,5-bis(diphospho)-1D-myo-inositol 2,3,4,6-tetrakisphosphate + H2O = 1-diphospho-1D-myo-inositol 2,3,4,5,6-pentakisphosphate + phosphate + 2 H(+)</text>
        <dbReference type="Rhea" id="RHEA:79699"/>
        <dbReference type="ChEBI" id="CHEBI:15377"/>
        <dbReference type="ChEBI" id="CHEBI:15378"/>
        <dbReference type="ChEBI" id="CHEBI:43474"/>
        <dbReference type="ChEBI" id="CHEBI:74946"/>
        <dbReference type="ChEBI" id="CHEBI:77983"/>
        <dbReference type="EC" id="3.6.1.52"/>
    </reaction>
    <physiologicalReaction direction="left-to-right" evidence="6">
        <dbReference type="Rhea" id="RHEA:79700"/>
    </physiologicalReaction>
</comment>
<dbReference type="InterPro" id="IPR016130">
    <property type="entry name" value="Tyr_Pase_AS"/>
</dbReference>
<evidence type="ECO:0000256" key="5">
    <source>
        <dbReference type="ARBA" id="ARBA00047562"/>
    </source>
</evidence>
<feature type="region of interest" description="Disordered" evidence="9">
    <location>
        <begin position="46"/>
        <end position="116"/>
    </location>
</feature>
<dbReference type="STRING" id="49012.A0A0F7SAU7"/>